<comment type="similarity">
    <text evidence="1 4">Belongs to the glycosyl hydrolase 1 family.</text>
</comment>
<evidence type="ECO:0000256" key="1">
    <source>
        <dbReference type="ARBA" id="ARBA00010838"/>
    </source>
</evidence>
<dbReference type="InterPro" id="IPR017853">
    <property type="entry name" value="GH"/>
</dbReference>
<dbReference type="InterPro" id="IPR018120">
    <property type="entry name" value="Glyco_hydro_1_AS"/>
</dbReference>
<evidence type="ECO:0000313" key="8">
    <source>
        <dbReference type="Proteomes" id="UP000824106"/>
    </source>
</evidence>
<feature type="binding site" evidence="4">
    <location>
        <position position="161"/>
    </location>
    <ligand>
        <name>D-galactose 6-phosphate</name>
        <dbReference type="ChEBI" id="CHEBI:91004"/>
    </ligand>
</feature>
<dbReference type="Pfam" id="PF00232">
    <property type="entry name" value="Glyco_hydro_1"/>
    <property type="match status" value="1"/>
</dbReference>
<comment type="pathway">
    <text evidence="4 6">Carbohydrate metabolism; lactose degradation; D-galactose 6-phosphate and beta-D-glucose from lactose 6-phosphate: step 1/1.</text>
</comment>
<dbReference type="GO" id="GO:0019512">
    <property type="term" value="P:lactose catabolic process via tagatose-6-phosphate"/>
    <property type="evidence" value="ECO:0007669"/>
    <property type="project" value="InterPro"/>
</dbReference>
<reference evidence="7" key="1">
    <citation type="journal article" date="2021" name="PeerJ">
        <title>Extensive microbial diversity within the chicken gut microbiome revealed by metagenomics and culture.</title>
        <authorList>
            <person name="Gilroy R."/>
            <person name="Ravi A."/>
            <person name="Getino M."/>
            <person name="Pursley I."/>
            <person name="Horton D.L."/>
            <person name="Alikhan N.F."/>
            <person name="Baker D."/>
            <person name="Gharbi K."/>
            <person name="Hall N."/>
            <person name="Watson M."/>
            <person name="Adriaenssens E.M."/>
            <person name="Foster-Nyarko E."/>
            <person name="Jarju S."/>
            <person name="Secka A."/>
            <person name="Antonio M."/>
            <person name="Oren A."/>
            <person name="Chaudhuri R.R."/>
            <person name="La Ragione R."/>
            <person name="Hildebrand F."/>
            <person name="Pallen M.J."/>
        </authorList>
    </citation>
    <scope>NUCLEOTIDE SEQUENCE</scope>
    <source>
        <strain evidence="7">CHK169-4300</strain>
    </source>
</reference>
<dbReference type="PROSITE" id="PS00572">
    <property type="entry name" value="GLYCOSYL_HYDROL_F1_1"/>
    <property type="match status" value="1"/>
</dbReference>
<evidence type="ECO:0000256" key="4">
    <source>
        <dbReference type="HAMAP-Rule" id="MF_01574"/>
    </source>
</evidence>
<dbReference type="NCBIfam" id="TIGR01233">
    <property type="entry name" value="lacG"/>
    <property type="match status" value="1"/>
</dbReference>
<feature type="binding site" evidence="4">
    <location>
        <position position="20"/>
    </location>
    <ligand>
        <name>D-galactose 6-phosphate</name>
        <dbReference type="ChEBI" id="CHEBI:91004"/>
    </ligand>
</feature>
<keyword evidence="3 4" id="KW-0326">Glycosidase</keyword>
<dbReference type="GO" id="GO:0008422">
    <property type="term" value="F:beta-glucosidase activity"/>
    <property type="evidence" value="ECO:0007669"/>
    <property type="project" value="TreeGrafter"/>
</dbReference>
<dbReference type="EMBL" id="DXAZ01000093">
    <property type="protein sequence ID" value="HIZ71318.1"/>
    <property type="molecule type" value="Genomic_DNA"/>
</dbReference>
<dbReference type="GO" id="GO:0033920">
    <property type="term" value="F:6-phospho-beta-galactosidase activity"/>
    <property type="evidence" value="ECO:0007669"/>
    <property type="project" value="UniProtKB-UniRule"/>
</dbReference>
<comment type="caution">
    <text evidence="7">The sequence shown here is derived from an EMBL/GenBank/DDBJ whole genome shotgun (WGS) entry which is preliminary data.</text>
</comment>
<feature type="binding site" evidence="4">
    <location>
        <position position="299"/>
    </location>
    <ligand>
        <name>D-galactose 6-phosphate</name>
        <dbReference type="ChEBI" id="CHEBI:91004"/>
    </ligand>
</feature>
<evidence type="ECO:0000256" key="5">
    <source>
        <dbReference type="PROSITE-ProRule" id="PRU10055"/>
    </source>
</evidence>
<dbReference type="Gene3D" id="3.20.20.80">
    <property type="entry name" value="Glycosidases"/>
    <property type="match status" value="1"/>
</dbReference>
<feature type="binding site" evidence="4">
    <location>
        <position position="162"/>
    </location>
    <ligand>
        <name>D-galactose 6-phosphate</name>
        <dbReference type="ChEBI" id="CHEBI:91004"/>
    </ligand>
</feature>
<feature type="binding site" evidence="4">
    <location>
        <position position="437"/>
    </location>
    <ligand>
        <name>D-galactose 6-phosphate</name>
        <dbReference type="ChEBI" id="CHEBI:91004"/>
    </ligand>
</feature>
<dbReference type="GO" id="GO:0005829">
    <property type="term" value="C:cytosol"/>
    <property type="evidence" value="ECO:0007669"/>
    <property type="project" value="TreeGrafter"/>
</dbReference>
<dbReference type="InterPro" id="IPR001360">
    <property type="entry name" value="Glyco_hydro_1"/>
</dbReference>
<feature type="active site" description="Nucleophile" evidence="4 5">
    <location>
        <position position="377"/>
    </location>
</feature>
<dbReference type="SUPFAM" id="SSF51445">
    <property type="entry name" value="(Trans)glycosidases"/>
    <property type="match status" value="1"/>
</dbReference>
<dbReference type="NCBIfam" id="NF010036">
    <property type="entry name" value="PRK13511.1"/>
    <property type="match status" value="1"/>
</dbReference>
<accession>A0A9D2JYL3</accession>
<dbReference type="PRINTS" id="PR00131">
    <property type="entry name" value="GLHYDRLASE1"/>
</dbReference>
<evidence type="ECO:0000256" key="2">
    <source>
        <dbReference type="ARBA" id="ARBA00022801"/>
    </source>
</evidence>
<feature type="binding site" evidence="4">
    <location>
        <position position="431"/>
    </location>
    <ligand>
        <name>D-galactose 6-phosphate</name>
        <dbReference type="ChEBI" id="CHEBI:91004"/>
    </ligand>
</feature>
<name>A0A9D2JYL3_9LACT</name>
<reference evidence="7" key="2">
    <citation type="submission" date="2021-04" db="EMBL/GenBank/DDBJ databases">
        <authorList>
            <person name="Gilroy R."/>
        </authorList>
    </citation>
    <scope>NUCLEOTIDE SEQUENCE</scope>
    <source>
        <strain evidence="7">CHK169-4300</strain>
    </source>
</reference>
<organism evidence="7 8">
    <name type="scientific">Candidatus Atopostipes pullistercoris</name>
    <dbReference type="NCBI Taxonomy" id="2838467"/>
    <lineage>
        <taxon>Bacteria</taxon>
        <taxon>Bacillati</taxon>
        <taxon>Bacillota</taxon>
        <taxon>Bacilli</taxon>
        <taxon>Lactobacillales</taxon>
        <taxon>Carnobacteriaceae</taxon>
        <taxon>Atopostipes</taxon>
    </lineage>
</organism>
<dbReference type="FunFam" id="3.20.20.80:FF:000004">
    <property type="entry name" value="Beta-glucosidase 6-phospho-beta-glucosidase"/>
    <property type="match status" value="1"/>
</dbReference>
<feature type="binding site" evidence="4">
    <location>
        <position position="439"/>
    </location>
    <ligand>
        <name>D-galactose 6-phosphate</name>
        <dbReference type="ChEBI" id="CHEBI:91004"/>
    </ligand>
</feature>
<dbReference type="InterPro" id="IPR005928">
    <property type="entry name" value="6P-beta-galactosidase"/>
</dbReference>
<dbReference type="Proteomes" id="UP000824106">
    <property type="component" value="Unassembled WGS sequence"/>
</dbReference>
<protein>
    <recommendedName>
        <fullName evidence="4">6-phospho-beta-galactosidase</fullName>
        <ecNumber evidence="4">3.2.1.85</ecNumber>
    </recommendedName>
    <alternativeName>
        <fullName evidence="4">Beta-D-phosphogalactoside galactohydrolase</fullName>
        <shortName evidence="4">PGALase</shortName>
    </alternativeName>
    <alternativeName>
        <fullName evidence="4">P-beta-Gal</fullName>
        <shortName evidence="4">PBG</shortName>
    </alternativeName>
</protein>
<dbReference type="EC" id="3.2.1.85" evidence="4"/>
<proteinExistence type="inferred from homology"/>
<dbReference type="PANTHER" id="PTHR10353">
    <property type="entry name" value="GLYCOSYL HYDROLASE"/>
    <property type="match status" value="1"/>
</dbReference>
<dbReference type="AlphaFoldDB" id="A0A9D2JYL3"/>
<evidence type="ECO:0000256" key="3">
    <source>
        <dbReference type="ARBA" id="ARBA00023295"/>
    </source>
</evidence>
<keyword evidence="2 4" id="KW-0378">Hydrolase</keyword>
<feature type="binding site" evidence="4">
    <location>
        <position position="430"/>
    </location>
    <ligand>
        <name>D-galactose 6-phosphate</name>
        <dbReference type="ChEBI" id="CHEBI:91004"/>
    </ligand>
</feature>
<dbReference type="InterPro" id="IPR033132">
    <property type="entry name" value="GH_1_N_CS"/>
</dbReference>
<sequence length="471" mass="54593">MTNLKLPKDFIFGGATAAYQAEGATSKDGKGRVAWDTFLEDNYWYTAEPASDFYHQYPVDLKLAEEFGVNGIRISIAWSRIFPKGYGEVNEKGVQFYHKVLDEAKKHGVEPFVTLHHFDTPEALHKEGDFLNRENIDHFVNYAKFCFEEFGDKVNYWTTFNEIGPIGDGQYISGKFPPGIKYNFEKAFQSHHNMMLAHARAVKEYKMGNYQGEIGIVHALQTNYPYNPNNPDDVRACKLQDILQNQFLLDATFDGKYSKETLEGVNHIFDVNGGNLDIKEDDLEILSEAKDLNDFLGINYYMSDWIRAYEGESEIFHNATGDEGSSVYRLKGIGEKVFDVDVPRTDWDWIIYPQGLYDQIMRVKNTYPNYKKIYITENGLGYKDNFENGKIDDQPRIDYVKEHLEAIHQAIEDGANVKGYFIWSLMDVFSWSNGYEKRYGLFYVDFDTQERFPKKSAYWYKELAKTKEIKA</sequence>
<comment type="catalytic activity">
    <reaction evidence="4 6">
        <text>a 6-phospho-beta-D-galactoside + H2O = D-galactose 6-phosphate + an alcohol</text>
        <dbReference type="Rhea" id="RHEA:24568"/>
        <dbReference type="ChEBI" id="CHEBI:15377"/>
        <dbReference type="ChEBI" id="CHEBI:30879"/>
        <dbReference type="ChEBI" id="CHEBI:58534"/>
        <dbReference type="ChEBI" id="CHEBI:91004"/>
        <dbReference type="EC" id="3.2.1.85"/>
    </reaction>
</comment>
<evidence type="ECO:0000313" key="7">
    <source>
        <dbReference type="EMBL" id="HIZ71318.1"/>
    </source>
</evidence>
<feature type="active site" description="Proton donor" evidence="4">
    <location>
        <position position="162"/>
    </location>
</feature>
<feature type="binding site" evidence="4">
    <location>
        <position position="117"/>
    </location>
    <ligand>
        <name>D-galactose 6-phosphate</name>
        <dbReference type="ChEBI" id="CHEBI:91004"/>
    </ligand>
</feature>
<dbReference type="PROSITE" id="PS00653">
    <property type="entry name" value="GLYCOSYL_HYDROL_F1_2"/>
    <property type="match status" value="1"/>
</dbReference>
<evidence type="ECO:0000256" key="6">
    <source>
        <dbReference type="RuleBase" id="RU004469"/>
    </source>
</evidence>
<dbReference type="PANTHER" id="PTHR10353:SF36">
    <property type="entry name" value="LP05116P"/>
    <property type="match status" value="1"/>
</dbReference>
<gene>
    <name evidence="4 7" type="primary">lacG</name>
    <name evidence="7" type="ORF">H9808_06090</name>
</gene>
<dbReference type="HAMAP" id="MF_01574">
    <property type="entry name" value="LacG"/>
    <property type="match status" value="1"/>
</dbReference>